<evidence type="ECO:0000256" key="5">
    <source>
        <dbReference type="ARBA" id="ARBA00015043"/>
    </source>
</evidence>
<evidence type="ECO:0000256" key="4">
    <source>
        <dbReference type="ARBA" id="ARBA00012950"/>
    </source>
</evidence>
<dbReference type="PANTHER" id="PTHR20531">
    <property type="entry name" value="N-ALPHA-ACETYLTRANSFERASE 40"/>
    <property type="match status" value="1"/>
</dbReference>
<dbReference type="RefSeq" id="XP_033658331.1">
    <property type="nucleotide sequence ID" value="XM_033797319.1"/>
</dbReference>
<evidence type="ECO:0000313" key="15">
    <source>
        <dbReference type="Proteomes" id="UP000800097"/>
    </source>
</evidence>
<comment type="subcellular location">
    <subcellularLocation>
        <location evidence="2">Cytoplasm</location>
    </subcellularLocation>
    <subcellularLocation>
        <location evidence="1">Nucleus</location>
    </subcellularLocation>
</comment>
<organism evidence="14 15">
    <name type="scientific">Westerdykella ornata</name>
    <dbReference type="NCBI Taxonomy" id="318751"/>
    <lineage>
        <taxon>Eukaryota</taxon>
        <taxon>Fungi</taxon>
        <taxon>Dikarya</taxon>
        <taxon>Ascomycota</taxon>
        <taxon>Pezizomycotina</taxon>
        <taxon>Dothideomycetes</taxon>
        <taxon>Pleosporomycetidae</taxon>
        <taxon>Pleosporales</taxon>
        <taxon>Sporormiaceae</taxon>
        <taxon>Westerdykella</taxon>
    </lineage>
</organism>
<evidence type="ECO:0000256" key="7">
    <source>
        <dbReference type="ARBA" id="ARBA00022679"/>
    </source>
</evidence>
<dbReference type="Pfam" id="PF00583">
    <property type="entry name" value="Acetyltransf_1"/>
    <property type="match status" value="1"/>
</dbReference>
<dbReference type="Proteomes" id="UP000800097">
    <property type="component" value="Unassembled WGS sequence"/>
</dbReference>
<keyword evidence="15" id="KW-1185">Reference proteome</keyword>
<dbReference type="CDD" id="cd04301">
    <property type="entry name" value="NAT_SF"/>
    <property type="match status" value="1"/>
</dbReference>
<evidence type="ECO:0000256" key="2">
    <source>
        <dbReference type="ARBA" id="ARBA00004496"/>
    </source>
</evidence>
<name>A0A6A6JX71_WESOR</name>
<evidence type="ECO:0000256" key="11">
    <source>
        <dbReference type="ARBA" id="ARBA00049524"/>
    </source>
</evidence>
<evidence type="ECO:0000256" key="3">
    <source>
        <dbReference type="ARBA" id="ARBA00008870"/>
    </source>
</evidence>
<comment type="catalytic activity">
    <reaction evidence="11">
        <text>N-terminal L-seryl-[histone H4] + acetyl-CoA = N-terminal N(alpha)-acetyl-L-seryl-[histone H4] + CoA + H(+)</text>
        <dbReference type="Rhea" id="RHEA:50596"/>
        <dbReference type="Rhea" id="RHEA-COMP:12740"/>
        <dbReference type="Rhea" id="RHEA-COMP:12743"/>
        <dbReference type="ChEBI" id="CHEBI:15378"/>
        <dbReference type="ChEBI" id="CHEBI:57287"/>
        <dbReference type="ChEBI" id="CHEBI:57288"/>
        <dbReference type="ChEBI" id="CHEBI:64738"/>
        <dbReference type="ChEBI" id="CHEBI:83690"/>
        <dbReference type="EC" id="2.3.1.257"/>
    </reaction>
</comment>
<dbReference type="InterPro" id="IPR039949">
    <property type="entry name" value="NAA40"/>
</dbReference>
<dbReference type="AlphaFoldDB" id="A0A6A6JX71"/>
<evidence type="ECO:0000256" key="1">
    <source>
        <dbReference type="ARBA" id="ARBA00004123"/>
    </source>
</evidence>
<sequence>MQSTSKRKAGKPDEDTAKKKQNISTSMQEKPKLFPDEQTDCQAKTQNHDFHKTFTPPEFEPFQLLFLLRRSIELTEEVLEICFKLIESTSGTTYKSSSLGWHPREKRKEMADPEMWYMIVQDKDADEGGLQSDVDVNPALFVGFLSFKLDYDDPPNDWRRVGYIYEVHLHDKVRGRGLGSFMVSQAEKLVHSTGIGKTMLTVFTSNNPARRCYERLGYTIDEASPEDRVTRRGIIHADYMILSKVVKLDKGHSPASNK</sequence>
<dbReference type="GO" id="GO:1990189">
    <property type="term" value="F:protein N-terminal-serine acetyltransferase activity"/>
    <property type="evidence" value="ECO:0007669"/>
    <property type="project" value="UniProtKB-EC"/>
</dbReference>
<keyword evidence="6" id="KW-0963">Cytoplasm</keyword>
<dbReference type="GO" id="GO:0010485">
    <property type="term" value="F:histone H4 acetyltransferase activity"/>
    <property type="evidence" value="ECO:0007669"/>
    <property type="project" value="InterPro"/>
</dbReference>
<dbReference type="InterPro" id="IPR000182">
    <property type="entry name" value="GNAT_dom"/>
</dbReference>
<dbReference type="EC" id="2.3.1.257" evidence="4"/>
<dbReference type="EMBL" id="ML986484">
    <property type="protein sequence ID" value="KAF2280794.1"/>
    <property type="molecule type" value="Genomic_DNA"/>
</dbReference>
<comment type="catalytic activity">
    <reaction evidence="10">
        <text>N-terminal L-seryl-[histone H2A] + acetyl-CoA = N-terminal N(alpha)-acetyl-L-seryl-[histone H2A] + CoA + H(+)</text>
        <dbReference type="Rhea" id="RHEA:50600"/>
        <dbReference type="Rhea" id="RHEA-COMP:12742"/>
        <dbReference type="Rhea" id="RHEA-COMP:12744"/>
        <dbReference type="ChEBI" id="CHEBI:15378"/>
        <dbReference type="ChEBI" id="CHEBI:57287"/>
        <dbReference type="ChEBI" id="CHEBI:57288"/>
        <dbReference type="ChEBI" id="CHEBI:64738"/>
        <dbReference type="ChEBI" id="CHEBI:83690"/>
        <dbReference type="EC" id="2.3.1.257"/>
    </reaction>
</comment>
<dbReference type="PROSITE" id="PS51186">
    <property type="entry name" value="GNAT"/>
    <property type="match status" value="1"/>
</dbReference>
<dbReference type="GeneID" id="54550494"/>
<accession>A0A6A6JX71</accession>
<gene>
    <name evidence="14" type="ORF">EI97DRAFT_428898</name>
</gene>
<dbReference type="Gene3D" id="3.40.630.30">
    <property type="match status" value="1"/>
</dbReference>
<evidence type="ECO:0000259" key="13">
    <source>
        <dbReference type="PROSITE" id="PS51186"/>
    </source>
</evidence>
<dbReference type="GO" id="GO:0043998">
    <property type="term" value="F:histone H2A acetyltransferase activity"/>
    <property type="evidence" value="ECO:0007669"/>
    <property type="project" value="InterPro"/>
</dbReference>
<dbReference type="SUPFAM" id="SSF55729">
    <property type="entry name" value="Acyl-CoA N-acyltransferases (Nat)"/>
    <property type="match status" value="1"/>
</dbReference>
<evidence type="ECO:0000256" key="8">
    <source>
        <dbReference type="ARBA" id="ARBA00023242"/>
    </source>
</evidence>
<evidence type="ECO:0000256" key="10">
    <source>
        <dbReference type="ARBA" id="ARBA00047821"/>
    </source>
</evidence>
<keyword evidence="8" id="KW-0539">Nucleus</keyword>
<feature type="region of interest" description="Disordered" evidence="12">
    <location>
        <begin position="1"/>
        <end position="34"/>
    </location>
</feature>
<evidence type="ECO:0000256" key="6">
    <source>
        <dbReference type="ARBA" id="ARBA00022490"/>
    </source>
</evidence>
<protein>
    <recommendedName>
        <fullName evidence="5">N-alpha-acetyltransferase 40</fullName>
        <ecNumber evidence="4">2.3.1.257</ecNumber>
    </recommendedName>
</protein>
<dbReference type="PANTHER" id="PTHR20531:SF1">
    <property type="entry name" value="N-ALPHA-ACETYLTRANSFERASE 40"/>
    <property type="match status" value="1"/>
</dbReference>
<dbReference type="GO" id="GO:0005634">
    <property type="term" value="C:nucleus"/>
    <property type="evidence" value="ECO:0007669"/>
    <property type="project" value="UniProtKB-SubCell"/>
</dbReference>
<dbReference type="GO" id="GO:0005737">
    <property type="term" value="C:cytoplasm"/>
    <property type="evidence" value="ECO:0007669"/>
    <property type="project" value="UniProtKB-SubCell"/>
</dbReference>
<comment type="similarity">
    <text evidence="3">Belongs to the acetyltransferase family. NAA40 subfamily.</text>
</comment>
<evidence type="ECO:0000256" key="12">
    <source>
        <dbReference type="SAM" id="MobiDB-lite"/>
    </source>
</evidence>
<feature type="domain" description="N-acetyltransferase" evidence="13">
    <location>
        <begin position="69"/>
        <end position="245"/>
    </location>
</feature>
<reference evidence="14" key="1">
    <citation type="journal article" date="2020" name="Stud. Mycol.">
        <title>101 Dothideomycetes genomes: a test case for predicting lifestyles and emergence of pathogens.</title>
        <authorList>
            <person name="Haridas S."/>
            <person name="Albert R."/>
            <person name="Binder M."/>
            <person name="Bloem J."/>
            <person name="Labutti K."/>
            <person name="Salamov A."/>
            <person name="Andreopoulos B."/>
            <person name="Baker S."/>
            <person name="Barry K."/>
            <person name="Bills G."/>
            <person name="Bluhm B."/>
            <person name="Cannon C."/>
            <person name="Castanera R."/>
            <person name="Culley D."/>
            <person name="Daum C."/>
            <person name="Ezra D."/>
            <person name="Gonzalez J."/>
            <person name="Henrissat B."/>
            <person name="Kuo A."/>
            <person name="Liang C."/>
            <person name="Lipzen A."/>
            <person name="Lutzoni F."/>
            <person name="Magnuson J."/>
            <person name="Mondo S."/>
            <person name="Nolan M."/>
            <person name="Ohm R."/>
            <person name="Pangilinan J."/>
            <person name="Park H.-J."/>
            <person name="Ramirez L."/>
            <person name="Alfaro M."/>
            <person name="Sun H."/>
            <person name="Tritt A."/>
            <person name="Yoshinaga Y."/>
            <person name="Zwiers L.-H."/>
            <person name="Turgeon B."/>
            <person name="Goodwin S."/>
            <person name="Spatafora J."/>
            <person name="Crous P."/>
            <person name="Grigoriev I."/>
        </authorList>
    </citation>
    <scope>NUCLEOTIDE SEQUENCE</scope>
    <source>
        <strain evidence="14">CBS 379.55</strain>
    </source>
</reference>
<keyword evidence="7 14" id="KW-0808">Transferase</keyword>
<evidence type="ECO:0000313" key="14">
    <source>
        <dbReference type="EMBL" id="KAF2280794.1"/>
    </source>
</evidence>
<proteinExistence type="inferred from homology"/>
<dbReference type="InterPro" id="IPR016181">
    <property type="entry name" value="Acyl_CoA_acyltransferase"/>
</dbReference>
<keyword evidence="9 14" id="KW-0012">Acyltransferase</keyword>
<dbReference type="OrthoDB" id="424551at2759"/>
<evidence type="ECO:0000256" key="9">
    <source>
        <dbReference type="ARBA" id="ARBA00023315"/>
    </source>
</evidence>